<evidence type="ECO:0000256" key="4">
    <source>
        <dbReference type="ARBA" id="ARBA00022448"/>
    </source>
</evidence>
<feature type="domain" description="ABC transmembrane type-1" evidence="17">
    <location>
        <begin position="175"/>
        <end position="501"/>
    </location>
</feature>
<evidence type="ECO:0000256" key="2">
    <source>
        <dbReference type="ARBA" id="ARBA00007577"/>
    </source>
</evidence>
<protein>
    <recommendedName>
        <fullName evidence="3">ABC-type xenobiotic transporter</fullName>
        <ecNumber evidence="3">7.6.2.2</ecNumber>
    </recommendedName>
</protein>
<dbReference type="CDD" id="cd18578">
    <property type="entry name" value="ABC_6TM_Pgp_ABCB1_D2_like"/>
    <property type="match status" value="1"/>
</dbReference>
<dbReference type="PROSITE" id="PS50893">
    <property type="entry name" value="ABC_TRANSPORTER_2"/>
    <property type="match status" value="2"/>
</dbReference>
<feature type="transmembrane region" description="Helical" evidence="15">
    <location>
        <begin position="839"/>
        <end position="863"/>
    </location>
</feature>
<dbReference type="GO" id="GO:0016887">
    <property type="term" value="F:ATP hydrolysis activity"/>
    <property type="evidence" value="ECO:0007669"/>
    <property type="project" value="InterPro"/>
</dbReference>
<dbReference type="InterPro" id="IPR027417">
    <property type="entry name" value="P-loop_NTPase"/>
</dbReference>
<dbReference type="GO" id="GO:0008559">
    <property type="term" value="F:ABC-type xenobiotic transporter activity"/>
    <property type="evidence" value="ECO:0007669"/>
    <property type="project" value="UniProtKB-EC"/>
</dbReference>
<dbReference type="InterPro" id="IPR036640">
    <property type="entry name" value="ABC1_TM_sf"/>
</dbReference>
<keyword evidence="6" id="KW-0677">Repeat</keyword>
<dbReference type="InterPro" id="IPR003593">
    <property type="entry name" value="AAA+_ATPase"/>
</dbReference>
<dbReference type="Pfam" id="PF00664">
    <property type="entry name" value="ABC_membrane"/>
    <property type="match status" value="2"/>
</dbReference>
<evidence type="ECO:0000256" key="3">
    <source>
        <dbReference type="ARBA" id="ARBA00012191"/>
    </source>
</evidence>
<dbReference type="FunFam" id="3.40.50.300:FF:000479">
    <property type="entry name" value="Multidrug resistance protein 1A"/>
    <property type="match status" value="2"/>
</dbReference>
<evidence type="ECO:0000256" key="6">
    <source>
        <dbReference type="ARBA" id="ARBA00022737"/>
    </source>
</evidence>
<evidence type="ECO:0000256" key="7">
    <source>
        <dbReference type="ARBA" id="ARBA00022741"/>
    </source>
</evidence>
<feature type="domain" description="ABC transmembrane type-1" evidence="17">
    <location>
        <begin position="874"/>
        <end position="1107"/>
    </location>
</feature>
<dbReference type="GO" id="GO:0090374">
    <property type="term" value="P:oligopeptide export from mitochondrion"/>
    <property type="evidence" value="ECO:0007669"/>
    <property type="project" value="TreeGrafter"/>
</dbReference>
<feature type="transmembrane region" description="Helical" evidence="15">
    <location>
        <begin position="471"/>
        <end position="492"/>
    </location>
</feature>
<dbReference type="SMART" id="SM00382">
    <property type="entry name" value="AAA"/>
    <property type="match status" value="2"/>
</dbReference>
<keyword evidence="4" id="KW-0813">Transport</keyword>
<feature type="compositionally biased region" description="Basic and acidic residues" evidence="14">
    <location>
        <begin position="11"/>
        <end position="39"/>
    </location>
</feature>
<dbReference type="PANTHER" id="PTHR43394:SF27">
    <property type="entry name" value="ATP-DEPENDENT TRANSLOCASE ABCB1-LIKE"/>
    <property type="match status" value="1"/>
</dbReference>
<feature type="domain" description="ABC transporter" evidence="16">
    <location>
        <begin position="537"/>
        <end position="773"/>
    </location>
</feature>
<dbReference type="CDD" id="cd03249">
    <property type="entry name" value="ABC_MTABC3_MDL1_MDL2"/>
    <property type="match status" value="2"/>
</dbReference>
<dbReference type="Gene3D" id="1.20.1560.10">
    <property type="entry name" value="ABC transporter type 1, transmembrane domain"/>
    <property type="match status" value="1"/>
</dbReference>
<feature type="domain" description="ABC transporter" evidence="16">
    <location>
        <begin position="1141"/>
        <end position="1379"/>
    </location>
</feature>
<name>A0A7R9CYC6_TIMPO</name>
<dbReference type="EMBL" id="OD002134">
    <property type="protein sequence ID" value="CAD7404336.1"/>
    <property type="molecule type" value="Genomic_DNA"/>
</dbReference>
<dbReference type="PROSITE" id="PS50929">
    <property type="entry name" value="ABC_TM1F"/>
    <property type="match status" value="2"/>
</dbReference>
<evidence type="ECO:0000256" key="10">
    <source>
        <dbReference type="ARBA" id="ARBA00022989"/>
    </source>
</evidence>
<feature type="transmembrane region" description="Helical" evidence="15">
    <location>
        <begin position="351"/>
        <end position="368"/>
    </location>
</feature>
<feature type="transmembrane region" description="Helical" evidence="15">
    <location>
        <begin position="325"/>
        <end position="345"/>
    </location>
</feature>
<accession>A0A7R9CYC6</accession>
<dbReference type="InterPro" id="IPR011527">
    <property type="entry name" value="ABC1_TM_dom"/>
</dbReference>
<dbReference type="CDD" id="cd18577">
    <property type="entry name" value="ABC_6TM_Pgp_ABCB1_D1_like"/>
    <property type="match status" value="1"/>
</dbReference>
<dbReference type="GO" id="GO:0005524">
    <property type="term" value="F:ATP binding"/>
    <property type="evidence" value="ECO:0007669"/>
    <property type="project" value="UniProtKB-KW"/>
</dbReference>
<dbReference type="FunFam" id="1.20.1560.10:FF:000018">
    <property type="entry name" value="ATP-binding cassette subfamily B member 11"/>
    <property type="match status" value="1"/>
</dbReference>
<keyword evidence="10 15" id="KW-1133">Transmembrane helix</keyword>
<dbReference type="GO" id="GO:0005743">
    <property type="term" value="C:mitochondrial inner membrane"/>
    <property type="evidence" value="ECO:0007669"/>
    <property type="project" value="TreeGrafter"/>
</dbReference>
<dbReference type="SUPFAM" id="SSF90123">
    <property type="entry name" value="ABC transporter transmembrane region"/>
    <property type="match status" value="2"/>
</dbReference>
<keyword evidence="9" id="KW-1278">Translocase</keyword>
<dbReference type="GO" id="GO:0097254">
    <property type="term" value="P:renal tubular secretion"/>
    <property type="evidence" value="ECO:0007669"/>
    <property type="project" value="UniProtKB-ARBA"/>
</dbReference>
<dbReference type="InterPro" id="IPR017871">
    <property type="entry name" value="ABC_transporter-like_CS"/>
</dbReference>
<keyword evidence="11 15" id="KW-0472">Membrane</keyword>
<feature type="region of interest" description="Disordered" evidence="14">
    <location>
        <begin position="1"/>
        <end position="43"/>
    </location>
</feature>
<proteinExistence type="inferred from homology"/>
<dbReference type="EC" id="7.6.2.2" evidence="3"/>
<evidence type="ECO:0000256" key="13">
    <source>
        <dbReference type="ARBA" id="ARBA00034018"/>
    </source>
</evidence>
<dbReference type="SUPFAM" id="SSF52540">
    <property type="entry name" value="P-loop containing nucleoside triphosphate hydrolases"/>
    <property type="match status" value="2"/>
</dbReference>
<keyword evidence="7" id="KW-0547">Nucleotide-binding</keyword>
<evidence type="ECO:0000256" key="1">
    <source>
        <dbReference type="ARBA" id="ARBA00004141"/>
    </source>
</evidence>
<dbReference type="GO" id="GO:0015421">
    <property type="term" value="F:ABC-type oligopeptide transporter activity"/>
    <property type="evidence" value="ECO:0007669"/>
    <property type="project" value="TreeGrafter"/>
</dbReference>
<keyword evidence="5 15" id="KW-0812">Transmembrane</keyword>
<evidence type="ECO:0000313" key="18">
    <source>
        <dbReference type="EMBL" id="CAD7404336.1"/>
    </source>
</evidence>
<dbReference type="GO" id="GO:0017085">
    <property type="term" value="P:response to insecticide"/>
    <property type="evidence" value="ECO:0007669"/>
    <property type="project" value="UniProtKB-ARBA"/>
</dbReference>
<evidence type="ECO:0000259" key="16">
    <source>
        <dbReference type="PROSITE" id="PS50893"/>
    </source>
</evidence>
<dbReference type="InterPro" id="IPR003439">
    <property type="entry name" value="ABC_transporter-like_ATP-bd"/>
</dbReference>
<evidence type="ECO:0000256" key="5">
    <source>
        <dbReference type="ARBA" id="ARBA00022692"/>
    </source>
</evidence>
<dbReference type="InterPro" id="IPR039421">
    <property type="entry name" value="Type_1_exporter"/>
</dbReference>
<comment type="similarity">
    <text evidence="2">Belongs to the ABC transporter superfamily. ABCB family. Multidrug resistance exporter (TC 3.A.1.201) subfamily.</text>
</comment>
<dbReference type="Gene3D" id="3.40.50.300">
    <property type="entry name" value="P-loop containing nucleotide triphosphate hydrolases"/>
    <property type="match status" value="2"/>
</dbReference>
<keyword evidence="12" id="KW-0325">Glycoprotein</keyword>
<feature type="transmembrane region" description="Helical" evidence="15">
    <location>
        <begin position="428"/>
        <end position="451"/>
    </location>
</feature>
<evidence type="ECO:0000256" key="11">
    <source>
        <dbReference type="ARBA" id="ARBA00023136"/>
    </source>
</evidence>
<sequence>MGPARGLTSPDRSEERGIVLDKEERYGESGYFHESKDNNRTSGQEITLRGVARQVEVEQNSLKGVRGYGPALIGKAFPPPVVSPKVEIISNCRTWAGCEVLRGTMSNWNFESHNGMDKNNMALENGERFTKLDSDLTFIPSLADKKPEEKFLSKKPIPYFKLFRYATWYELVLTLLGILLGIATGCCLPIIIILYGEFTTLLVERHQENVTSSYATLLQGYGGGQAQMVNSTQDEKNSYLMNDSIAFGVICSSVGAAQFVLGTLTILSLNRAAQGQASISRVRRLFLMAVLKQDMAWCDTNSTATFASQLTEDLDKLQEGIGEKIGIFMYLMVSFVSSVIMSFIYGWKLTLVVLSCAPIIIAAQSVVAKVQSTLTVKELESYGEAGAVVEEVLSSIRTVVAFGGEEKEVERYTKMLGPAQVTGIKRGLFSGLGGGVMWFITYCSYAIAFWYGVELILDSRYIEPDSSQEKYTPAILIICLFGVLAGAMNMGLASPHLEAFAVARGAAASVFSIMDRASEIDSFSKAGHMLKAMQGDIEFNGVHFNYPARSEVKVLKDLNLSIKQGETVALVGSSGCGKSTVVQLVQRLYDPIRGVVSIDGIDVKQLNVSCLRSHIGVVGQEPVLFATTIAENIRYGREDATLHEIELAAKEANAHDFINKLPKGYNTLVGERGAQLSGGQKQRIAIARALVRKPTILLLDEATSALDMHSEAIVQAALDKARKGRTTIIVAHRLSTISGADRIVYLSEGKVVEQGTHQELMALKGNYWSQVNADSSSTQGPGEGIVKEQVGNTVINMDRRQSTHSLKKDTKDVDFNLEQEDETYDVPFTRIMSLNNPEWMFNIVGCLASLLVGCTLPGFAVLFGEVYRSLDWELFSSTMSYYPFDKAGVRLTTRLRVATMRAMLKQEMGWFDEDRNRVGILCARLSGDASSVQGATGTRIGTILQAASTMVIGTILGLYYSWKLALVSLVTVPLVLGGIYGESKIIHSGGLHEKEALECATKIAVEAIANLRTVASLGAEHLFIRLYEEQLRVAKASSQMKTKIRGLVFALGTSAPFFAYALTLYYGGVLTITEGLPYENIIKVSEALLFGAWMLGQSLAYVPSFNTAKLSAGRLLSLIDRKPRIQSTNENQTSISGDGRIQYSRVKFSYPTRPGVTILHGLDLMIEPGKTVALVGPSGCGKSTCIQMLLRFYDPMAGTIALNNFDVQEVSLRALRSEIGLVSQEPVLFDRTIADNIAYGDNKRTVPMEDIMEAAKKANIHSFISSLPLGYNTRLGSKGTQLSGGQKQRVAIARALVRNPRILLLDEATSALDTQSQKVVQDALDHAREGRTCITIAHRLTTVQQADIICVLSQGCVAEMGSHSELVEKGGLYLQLLNQAAAAYK</sequence>
<feature type="transmembrane region" description="Helical" evidence="15">
    <location>
        <begin position="245"/>
        <end position="269"/>
    </location>
</feature>
<evidence type="ECO:0000256" key="9">
    <source>
        <dbReference type="ARBA" id="ARBA00022967"/>
    </source>
</evidence>
<gene>
    <name evidence="18" type="ORF">TPSB3V08_LOCUS4443</name>
</gene>
<reference evidence="18" key="1">
    <citation type="submission" date="2020-11" db="EMBL/GenBank/DDBJ databases">
        <authorList>
            <person name="Tran Van P."/>
        </authorList>
    </citation>
    <scope>NUCLEOTIDE SEQUENCE</scope>
</reference>
<feature type="transmembrane region" description="Helical" evidence="15">
    <location>
        <begin position="171"/>
        <end position="195"/>
    </location>
</feature>
<dbReference type="PANTHER" id="PTHR43394">
    <property type="entry name" value="ATP-DEPENDENT PERMEASE MDL1, MITOCHONDRIAL"/>
    <property type="match status" value="1"/>
</dbReference>
<evidence type="ECO:0000256" key="14">
    <source>
        <dbReference type="SAM" id="MobiDB-lite"/>
    </source>
</evidence>
<evidence type="ECO:0000256" key="15">
    <source>
        <dbReference type="SAM" id="Phobius"/>
    </source>
</evidence>
<comment type="subcellular location">
    <subcellularLocation>
        <location evidence="1">Membrane</location>
        <topology evidence="1">Multi-pass membrane protein</topology>
    </subcellularLocation>
</comment>
<evidence type="ECO:0000256" key="8">
    <source>
        <dbReference type="ARBA" id="ARBA00022840"/>
    </source>
</evidence>
<evidence type="ECO:0000259" key="17">
    <source>
        <dbReference type="PROSITE" id="PS50929"/>
    </source>
</evidence>
<dbReference type="PROSITE" id="PS00211">
    <property type="entry name" value="ABC_TRANSPORTER_1"/>
    <property type="match status" value="2"/>
</dbReference>
<feature type="transmembrane region" description="Helical" evidence="15">
    <location>
        <begin position="1047"/>
        <end position="1067"/>
    </location>
</feature>
<keyword evidence="8" id="KW-0067">ATP-binding</keyword>
<organism evidence="18">
    <name type="scientific">Timema poppense</name>
    <name type="common">Walking stick</name>
    <dbReference type="NCBI Taxonomy" id="170557"/>
    <lineage>
        <taxon>Eukaryota</taxon>
        <taxon>Metazoa</taxon>
        <taxon>Ecdysozoa</taxon>
        <taxon>Arthropoda</taxon>
        <taxon>Hexapoda</taxon>
        <taxon>Insecta</taxon>
        <taxon>Pterygota</taxon>
        <taxon>Neoptera</taxon>
        <taxon>Polyneoptera</taxon>
        <taxon>Phasmatodea</taxon>
        <taxon>Timematodea</taxon>
        <taxon>Timematoidea</taxon>
        <taxon>Timematidae</taxon>
        <taxon>Timema</taxon>
    </lineage>
</organism>
<comment type="catalytic activity">
    <reaction evidence="13">
        <text>ATP + H2O + xenobioticSide 1 = ADP + phosphate + xenobioticSide 2.</text>
        <dbReference type="EC" id="7.6.2.2"/>
    </reaction>
</comment>
<evidence type="ECO:0000256" key="12">
    <source>
        <dbReference type="ARBA" id="ARBA00023180"/>
    </source>
</evidence>
<dbReference type="Pfam" id="PF00005">
    <property type="entry name" value="ABC_tran"/>
    <property type="match status" value="2"/>
</dbReference>